<proteinExistence type="predicted"/>
<keyword evidence="2" id="KW-1185">Reference proteome</keyword>
<reference evidence="1 2" key="1">
    <citation type="submission" date="2018-03" db="EMBL/GenBank/DDBJ databases">
        <title>Finding Nemo's genes: A chromosome-scale reference assembly of the genome of the orange clownfish Amphiprion percula.</title>
        <authorList>
            <person name="Lehmann R."/>
        </authorList>
    </citation>
    <scope>NUCLEOTIDE SEQUENCE</scope>
</reference>
<dbReference type="Ensembl" id="ENSAPET00000006295.1">
    <property type="protein sequence ID" value="ENSAPEP00000006131.1"/>
    <property type="gene ID" value="ENSAPEG00000004416.1"/>
</dbReference>
<dbReference type="AlphaFoldDB" id="A0A3P8S1J6"/>
<sequence>MDRDEDRWKLHQNGILGRRREERGGFRLDLFPPGCRSWSPEAPPAASAASLLFFIRGSWRDSDHFLSCRVNLCSLGVSVSLLPPSMFNAVHELCIYCVCRPAVPPGADYPAAPANIPHLRGQTWLFVDAETTVRSCSRPDWTLWRTDRIGSSGGPLLDLLEDRTAPSGGPLLDLLEDRIGPSGGPLLDLLEDWIGPSGGPLLDLVEDWIGPSGGPLLDLLEDRIGPSGGPLLDLLEDQIGPSGGPLLDLLEDRIGSSGGPLLDLLEDRTAPSGGPLLDLLEDRIGPSGGPLLDLLEDWIGPSGGPLLDLRTGLDLLEDRFWTF</sequence>
<accession>A0A3P8S1J6</accession>
<evidence type="ECO:0000313" key="2">
    <source>
        <dbReference type="Proteomes" id="UP000265080"/>
    </source>
</evidence>
<organism evidence="1 2">
    <name type="scientific">Amphiprion percula</name>
    <name type="common">Orange clownfish</name>
    <name type="synonym">Lutjanus percula</name>
    <dbReference type="NCBI Taxonomy" id="161767"/>
    <lineage>
        <taxon>Eukaryota</taxon>
        <taxon>Metazoa</taxon>
        <taxon>Chordata</taxon>
        <taxon>Craniata</taxon>
        <taxon>Vertebrata</taxon>
        <taxon>Euteleostomi</taxon>
        <taxon>Actinopterygii</taxon>
        <taxon>Neopterygii</taxon>
        <taxon>Teleostei</taxon>
        <taxon>Neoteleostei</taxon>
        <taxon>Acanthomorphata</taxon>
        <taxon>Ovalentaria</taxon>
        <taxon>Pomacentridae</taxon>
        <taxon>Amphiprion</taxon>
    </lineage>
</organism>
<evidence type="ECO:0000313" key="1">
    <source>
        <dbReference type="Ensembl" id="ENSAPEP00000006131.1"/>
    </source>
</evidence>
<protein>
    <submittedName>
        <fullName evidence="1">Uncharacterized protein</fullName>
    </submittedName>
</protein>
<dbReference type="Proteomes" id="UP000265080">
    <property type="component" value="Chromosome 13"/>
</dbReference>
<dbReference type="GeneTree" id="ENSGT01130000279073"/>
<name>A0A3P8S1J6_AMPPE</name>
<dbReference type="STRING" id="161767.ENSAPEP00000006131"/>
<reference evidence="1" key="3">
    <citation type="submission" date="2025-09" db="UniProtKB">
        <authorList>
            <consortium name="Ensembl"/>
        </authorList>
    </citation>
    <scope>IDENTIFICATION</scope>
</reference>
<reference evidence="1" key="2">
    <citation type="submission" date="2025-08" db="UniProtKB">
        <authorList>
            <consortium name="Ensembl"/>
        </authorList>
    </citation>
    <scope>IDENTIFICATION</scope>
</reference>